<feature type="compositionally biased region" description="Low complexity" evidence="1">
    <location>
        <begin position="239"/>
        <end position="252"/>
    </location>
</feature>
<feature type="compositionally biased region" description="Gly residues" evidence="1">
    <location>
        <begin position="253"/>
        <end position="273"/>
    </location>
</feature>
<reference evidence="2" key="1">
    <citation type="submission" date="2010-10" db="EMBL/GenBank/DDBJ databases">
        <authorList>
            <consortium name="US DOE Joint Genome Institute (JGI-PGF)"/>
            <person name="Lucas S."/>
            <person name="Copeland A."/>
            <person name="Lapidus A."/>
            <person name="Bruce D."/>
            <person name="Goodwin L."/>
            <person name="Pitluck S."/>
            <person name="Kyrpides N."/>
            <person name="Mavromatis K."/>
            <person name="Detter J.C."/>
            <person name="Han C."/>
            <person name="Land M."/>
            <person name="Hauser L."/>
            <person name="Markowitz V."/>
            <person name="Cheng J.-F."/>
            <person name="Hugenholtz P."/>
            <person name="Woyke T."/>
            <person name="Wu D."/>
            <person name="Pukall R."/>
            <person name="Wahrenburg C."/>
            <person name="Brambilla E."/>
            <person name="Klenk H.-P."/>
            <person name="Eisen J.A."/>
        </authorList>
    </citation>
    <scope>NUCLEOTIDE SEQUENCE [LARGE SCALE GENOMIC DNA]</scope>
    <source>
        <strain evidence="2">DSM 13965</strain>
    </source>
</reference>
<reference evidence="2" key="2">
    <citation type="submission" date="2012-10" db="EMBL/GenBank/DDBJ databases">
        <title>Improved high-quality draft of Thermaerobacter subterraneus C21, DSM 13965.</title>
        <authorList>
            <consortium name="DOE Joint Genome Institute"/>
            <person name="Eisen J."/>
            <person name="Huntemann M."/>
            <person name="Wei C.-L."/>
            <person name="Han J."/>
            <person name="Detter J.C."/>
            <person name="Han C."/>
            <person name="Tapia R."/>
            <person name="Chen A."/>
            <person name="Kyrpides N."/>
            <person name="Mavromatis K."/>
            <person name="Markowitz V."/>
            <person name="Szeto E."/>
            <person name="Ivanova N."/>
            <person name="Mikhailova N."/>
            <person name="Ovchinnikova G."/>
            <person name="Pagani I."/>
            <person name="Pati A."/>
            <person name="Goodwin L."/>
            <person name="Nordberg H.P."/>
            <person name="Cantor M.N."/>
            <person name="Hua S.X."/>
            <person name="Woyke T."/>
            <person name="Eisen J."/>
            <person name="Klenk H.-P."/>
        </authorList>
    </citation>
    <scope>NUCLEOTIDE SEQUENCE [LARGE SCALE GENOMIC DNA]</scope>
    <source>
        <strain evidence="2">DSM 13965</strain>
    </source>
</reference>
<feature type="region of interest" description="Disordered" evidence="1">
    <location>
        <begin position="222"/>
        <end position="325"/>
    </location>
</feature>
<gene>
    <name evidence="2" type="ORF">ThesuDRAFT_00481</name>
</gene>
<accession>K6PPD2</accession>
<evidence type="ECO:0000313" key="3">
    <source>
        <dbReference type="Proteomes" id="UP000005710"/>
    </source>
</evidence>
<evidence type="ECO:0000256" key="1">
    <source>
        <dbReference type="SAM" id="MobiDB-lite"/>
    </source>
</evidence>
<name>K6PPD2_9FIRM</name>
<protein>
    <submittedName>
        <fullName evidence="2">Sporulation protein YyaC</fullName>
    </submittedName>
</protein>
<dbReference type="STRING" id="867903.ThesuDRAFT_00481"/>
<dbReference type="EMBL" id="AENY02000002">
    <property type="protein sequence ID" value="EKP94777.1"/>
    <property type="molecule type" value="Genomic_DNA"/>
</dbReference>
<dbReference type="eggNOG" id="ENOG50313RY">
    <property type="taxonomic scope" value="Bacteria"/>
</dbReference>
<proteinExistence type="predicted"/>
<organism evidence="2 3">
    <name type="scientific">Thermaerobacter subterraneus DSM 13965</name>
    <dbReference type="NCBI Taxonomy" id="867903"/>
    <lineage>
        <taxon>Bacteria</taxon>
        <taxon>Bacillati</taxon>
        <taxon>Bacillota</taxon>
        <taxon>Clostridia</taxon>
        <taxon>Eubacteriales</taxon>
        <taxon>Clostridiales Family XVII. Incertae Sedis</taxon>
        <taxon>Thermaerobacter</taxon>
    </lineage>
</organism>
<dbReference type="RefSeq" id="WP_006902762.1">
    <property type="nucleotide sequence ID" value="NZ_JH976535.1"/>
</dbReference>
<dbReference type="Pfam" id="PF06866">
    <property type="entry name" value="DUF1256"/>
    <property type="match status" value="1"/>
</dbReference>
<dbReference type="SUPFAM" id="SSF53163">
    <property type="entry name" value="HybD-like"/>
    <property type="match status" value="1"/>
</dbReference>
<dbReference type="HOGENOM" id="CLU_844497_0_0_9"/>
<keyword evidence="3" id="KW-1185">Reference proteome</keyword>
<dbReference type="InterPro" id="IPR023430">
    <property type="entry name" value="Pept_HybD-like_dom_sf"/>
</dbReference>
<dbReference type="InterPro" id="IPR009665">
    <property type="entry name" value="YyaC"/>
</dbReference>
<sequence>MPRRDAPQAQEGPALPPFRAELRVRAEDPRGWQLLGETLAAWLEQRGSRRLAVVCIGTDRSTGDALGPLVGTLLARSGEAARQEVVLLGTLDEPVHAGNLDQAIARLAALEAGTTVLAVDACLGRSENVGSISAGRGALQPGAGVNKSLPAVGHLFVTGTVNVGGFMEYFVLQNTRLGLVLRMAEAIAAGIALAARLHFARPGPARAPGGVAVALRATRDLRPGGEEVPGAPSTARRVPAGAGWIAPAPGGTVPAGGEPGDPRGSGAGAGGAAEGRHPAGEPLPGRAGSAAPLPLTLSLVAASQRPGTTAGDPAEATAGSSSAQG</sequence>
<dbReference type="NCBIfam" id="TIGR02841">
    <property type="entry name" value="spore_YyaC"/>
    <property type="match status" value="1"/>
</dbReference>
<evidence type="ECO:0000313" key="2">
    <source>
        <dbReference type="EMBL" id="EKP94777.1"/>
    </source>
</evidence>
<dbReference type="AlphaFoldDB" id="K6PPD2"/>
<dbReference type="Proteomes" id="UP000005710">
    <property type="component" value="Unassembled WGS sequence"/>
</dbReference>
<comment type="caution">
    <text evidence="2">The sequence shown here is derived from an EMBL/GenBank/DDBJ whole genome shotgun (WGS) entry which is preliminary data.</text>
</comment>